<dbReference type="PROSITE" id="PS00018">
    <property type="entry name" value="EF_HAND_1"/>
    <property type="match status" value="3"/>
</dbReference>
<evidence type="ECO:0000259" key="6">
    <source>
        <dbReference type="PROSITE" id="PS50222"/>
    </source>
</evidence>
<dbReference type="InterPro" id="IPR050230">
    <property type="entry name" value="CALM/Myosin/TropC-like"/>
</dbReference>
<accession>A0A7S4Q1H4</accession>
<evidence type="ECO:0000256" key="5">
    <source>
        <dbReference type="ARBA" id="ARBA00023212"/>
    </source>
</evidence>
<feature type="domain" description="EF-hand" evidence="6">
    <location>
        <begin position="125"/>
        <end position="158"/>
    </location>
</feature>
<keyword evidence="5" id="KW-0206">Cytoskeleton</keyword>
<organism evidence="7">
    <name type="scientific">Alexandrium monilatum</name>
    <dbReference type="NCBI Taxonomy" id="311494"/>
    <lineage>
        <taxon>Eukaryota</taxon>
        <taxon>Sar</taxon>
        <taxon>Alveolata</taxon>
        <taxon>Dinophyceae</taxon>
        <taxon>Gonyaulacales</taxon>
        <taxon>Pyrocystaceae</taxon>
        <taxon>Alexandrium</taxon>
    </lineage>
</organism>
<gene>
    <name evidence="7" type="ORF">AMON00008_LOCUS9041</name>
</gene>
<sequence length="158" mass="18112">MALRRTGKKQKELTQQQKNEIKAAFDLFDTDGSGDIDAKELHVAMRTLGFEASKDEIEKMIADVDDDGSGEIEFEEFLKMMTIKMLNQDPKEEMTKIFNFFDEEKTGTITFQNLRKVATDAGIQLTDSQIQSMIDEADRDADGKVNQEEFFRILKRLS</sequence>
<comment type="subcellular location">
    <subcellularLocation>
        <location evidence="1">Cytoplasm</location>
        <location evidence="1">Cytoskeleton</location>
    </subcellularLocation>
</comment>
<feature type="domain" description="EF-hand" evidence="6">
    <location>
        <begin position="52"/>
        <end position="87"/>
    </location>
</feature>
<dbReference type="GO" id="GO:0016460">
    <property type="term" value="C:myosin II complex"/>
    <property type="evidence" value="ECO:0007669"/>
    <property type="project" value="TreeGrafter"/>
</dbReference>
<dbReference type="AlphaFoldDB" id="A0A7S4Q1H4"/>
<dbReference type="Pfam" id="PF13833">
    <property type="entry name" value="EF-hand_8"/>
    <property type="match status" value="1"/>
</dbReference>
<dbReference type="PANTHER" id="PTHR23048:SF59">
    <property type="entry name" value="EF-HAND SUPERFAMILY PROTEIN"/>
    <property type="match status" value="1"/>
</dbReference>
<comment type="similarity">
    <text evidence="2">Belongs to the centrin family.</text>
</comment>
<dbReference type="SMART" id="SM00054">
    <property type="entry name" value="EFh"/>
    <property type="match status" value="4"/>
</dbReference>
<reference evidence="7" key="1">
    <citation type="submission" date="2021-01" db="EMBL/GenBank/DDBJ databases">
        <authorList>
            <person name="Corre E."/>
            <person name="Pelletier E."/>
            <person name="Niang G."/>
            <person name="Scheremetjew M."/>
            <person name="Finn R."/>
            <person name="Kale V."/>
            <person name="Holt S."/>
            <person name="Cochrane G."/>
            <person name="Meng A."/>
            <person name="Brown T."/>
            <person name="Cohen L."/>
        </authorList>
    </citation>
    <scope>NUCLEOTIDE SEQUENCE</scope>
    <source>
        <strain evidence="7">CCMP3105</strain>
    </source>
</reference>
<dbReference type="InterPro" id="IPR018247">
    <property type="entry name" value="EF_Hand_1_Ca_BS"/>
</dbReference>
<keyword evidence="4" id="KW-0106">Calcium</keyword>
<feature type="domain" description="EF-hand" evidence="6">
    <location>
        <begin position="89"/>
        <end position="124"/>
    </location>
</feature>
<dbReference type="GO" id="GO:0005509">
    <property type="term" value="F:calcium ion binding"/>
    <property type="evidence" value="ECO:0007669"/>
    <property type="project" value="InterPro"/>
</dbReference>
<dbReference type="PANTHER" id="PTHR23048">
    <property type="entry name" value="MYOSIN LIGHT CHAIN 1, 3"/>
    <property type="match status" value="1"/>
</dbReference>
<dbReference type="InterPro" id="IPR011992">
    <property type="entry name" value="EF-hand-dom_pair"/>
</dbReference>
<dbReference type="FunFam" id="1.10.238.10:FF:000178">
    <property type="entry name" value="Calmodulin-2 A"/>
    <property type="match status" value="1"/>
</dbReference>
<keyword evidence="5" id="KW-0963">Cytoplasm</keyword>
<dbReference type="EMBL" id="HBNR01013985">
    <property type="protein sequence ID" value="CAE4569422.1"/>
    <property type="molecule type" value="Transcribed_RNA"/>
</dbReference>
<evidence type="ECO:0000256" key="4">
    <source>
        <dbReference type="ARBA" id="ARBA00022837"/>
    </source>
</evidence>
<dbReference type="SUPFAM" id="SSF47473">
    <property type="entry name" value="EF-hand"/>
    <property type="match status" value="1"/>
</dbReference>
<feature type="domain" description="EF-hand" evidence="6">
    <location>
        <begin position="16"/>
        <end position="51"/>
    </location>
</feature>
<evidence type="ECO:0000313" key="7">
    <source>
        <dbReference type="EMBL" id="CAE4569422.1"/>
    </source>
</evidence>
<dbReference type="PROSITE" id="PS50222">
    <property type="entry name" value="EF_HAND_2"/>
    <property type="match status" value="4"/>
</dbReference>
<evidence type="ECO:0000256" key="2">
    <source>
        <dbReference type="ARBA" id="ARBA00005253"/>
    </source>
</evidence>
<dbReference type="Pfam" id="PF13499">
    <property type="entry name" value="EF-hand_7"/>
    <property type="match status" value="1"/>
</dbReference>
<keyword evidence="3" id="KW-0677">Repeat</keyword>
<protein>
    <recommendedName>
        <fullName evidence="6">EF-hand domain-containing protein</fullName>
    </recommendedName>
</protein>
<dbReference type="Gene3D" id="1.10.238.10">
    <property type="entry name" value="EF-hand"/>
    <property type="match status" value="2"/>
</dbReference>
<name>A0A7S4Q1H4_9DINO</name>
<evidence type="ECO:0000256" key="3">
    <source>
        <dbReference type="ARBA" id="ARBA00022737"/>
    </source>
</evidence>
<evidence type="ECO:0000256" key="1">
    <source>
        <dbReference type="ARBA" id="ARBA00004245"/>
    </source>
</evidence>
<dbReference type="InterPro" id="IPR002048">
    <property type="entry name" value="EF_hand_dom"/>
</dbReference>
<dbReference type="CDD" id="cd00051">
    <property type="entry name" value="EFh"/>
    <property type="match status" value="1"/>
</dbReference>
<proteinExistence type="inferred from homology"/>